<dbReference type="Proteomes" id="UP001139157">
    <property type="component" value="Unassembled WGS sequence"/>
</dbReference>
<dbReference type="GO" id="GO:0032993">
    <property type="term" value="C:protein-DNA complex"/>
    <property type="evidence" value="ECO:0007669"/>
    <property type="project" value="TreeGrafter"/>
</dbReference>
<name>A0A9X2IZ65_9NOCA</name>
<dbReference type="PRINTS" id="PR00039">
    <property type="entry name" value="HTHLYSR"/>
</dbReference>
<dbReference type="AlphaFoldDB" id="A0A9X2IZ65"/>
<dbReference type="PANTHER" id="PTHR30346:SF0">
    <property type="entry name" value="HCA OPERON TRANSCRIPTIONAL ACTIVATOR HCAR"/>
    <property type="match status" value="1"/>
</dbReference>
<evidence type="ECO:0000256" key="1">
    <source>
        <dbReference type="ARBA" id="ARBA00009437"/>
    </source>
</evidence>
<organism evidence="7 8">
    <name type="scientific">Nocardia pulmonis</name>
    <dbReference type="NCBI Taxonomy" id="2951408"/>
    <lineage>
        <taxon>Bacteria</taxon>
        <taxon>Bacillati</taxon>
        <taxon>Actinomycetota</taxon>
        <taxon>Actinomycetes</taxon>
        <taxon>Mycobacteriales</taxon>
        <taxon>Nocardiaceae</taxon>
        <taxon>Nocardia</taxon>
    </lineage>
</organism>
<dbReference type="InterPro" id="IPR036388">
    <property type="entry name" value="WH-like_DNA-bd_sf"/>
</dbReference>
<dbReference type="GO" id="GO:0003677">
    <property type="term" value="F:DNA binding"/>
    <property type="evidence" value="ECO:0007669"/>
    <property type="project" value="UniProtKB-KW"/>
</dbReference>
<keyword evidence="3" id="KW-0238">DNA-binding</keyword>
<evidence type="ECO:0000313" key="8">
    <source>
        <dbReference type="Proteomes" id="UP001139157"/>
    </source>
</evidence>
<feature type="domain" description="HTH lysR-type" evidence="6">
    <location>
        <begin position="15"/>
        <end position="72"/>
    </location>
</feature>
<evidence type="ECO:0000256" key="4">
    <source>
        <dbReference type="ARBA" id="ARBA00023159"/>
    </source>
</evidence>
<dbReference type="SUPFAM" id="SSF46785">
    <property type="entry name" value="Winged helix' DNA-binding domain"/>
    <property type="match status" value="1"/>
</dbReference>
<dbReference type="Gene3D" id="1.10.10.10">
    <property type="entry name" value="Winged helix-like DNA-binding domain superfamily/Winged helix DNA-binding domain"/>
    <property type="match status" value="1"/>
</dbReference>
<protein>
    <submittedName>
        <fullName evidence="7">LysR family transcriptional regulator</fullName>
    </submittedName>
</protein>
<dbReference type="FunFam" id="1.10.10.10:FF:000001">
    <property type="entry name" value="LysR family transcriptional regulator"/>
    <property type="match status" value="1"/>
</dbReference>
<evidence type="ECO:0000256" key="5">
    <source>
        <dbReference type="ARBA" id="ARBA00023163"/>
    </source>
</evidence>
<evidence type="ECO:0000313" key="7">
    <source>
        <dbReference type="EMBL" id="MCM6774626.1"/>
    </source>
</evidence>
<keyword evidence="4" id="KW-0010">Activator</keyword>
<dbReference type="InterPro" id="IPR000847">
    <property type="entry name" value="LysR_HTH_N"/>
</dbReference>
<reference evidence="7" key="1">
    <citation type="submission" date="2022-06" db="EMBL/GenBank/DDBJ databases">
        <title>Novel species in genus nocardia.</title>
        <authorList>
            <person name="Li F."/>
        </authorList>
    </citation>
    <scope>NUCLEOTIDE SEQUENCE</scope>
    <source>
        <strain evidence="7">CDC141</strain>
    </source>
</reference>
<evidence type="ECO:0000259" key="6">
    <source>
        <dbReference type="PROSITE" id="PS50931"/>
    </source>
</evidence>
<accession>A0A9X2IZ65</accession>
<comment type="similarity">
    <text evidence="1">Belongs to the LysR transcriptional regulatory family.</text>
</comment>
<evidence type="ECO:0000256" key="3">
    <source>
        <dbReference type="ARBA" id="ARBA00023125"/>
    </source>
</evidence>
<keyword evidence="2" id="KW-0805">Transcription regulation</keyword>
<dbReference type="PANTHER" id="PTHR30346">
    <property type="entry name" value="TRANSCRIPTIONAL DUAL REGULATOR HCAR-RELATED"/>
    <property type="match status" value="1"/>
</dbReference>
<evidence type="ECO:0000256" key="2">
    <source>
        <dbReference type="ARBA" id="ARBA00023015"/>
    </source>
</evidence>
<keyword evidence="8" id="KW-1185">Reference proteome</keyword>
<dbReference type="SUPFAM" id="SSF53850">
    <property type="entry name" value="Periplasmic binding protein-like II"/>
    <property type="match status" value="1"/>
</dbReference>
<dbReference type="EMBL" id="JAMRXG010000005">
    <property type="protein sequence ID" value="MCM6774626.1"/>
    <property type="molecule type" value="Genomic_DNA"/>
</dbReference>
<gene>
    <name evidence="7" type="ORF">NDR86_14205</name>
</gene>
<dbReference type="InterPro" id="IPR005119">
    <property type="entry name" value="LysR_subst-bd"/>
</dbReference>
<dbReference type="Gene3D" id="3.40.190.10">
    <property type="entry name" value="Periplasmic binding protein-like II"/>
    <property type="match status" value="2"/>
</dbReference>
<dbReference type="PROSITE" id="PS50931">
    <property type="entry name" value="HTH_LYSR"/>
    <property type="match status" value="1"/>
</dbReference>
<dbReference type="Pfam" id="PF03466">
    <property type="entry name" value="LysR_substrate"/>
    <property type="match status" value="1"/>
</dbReference>
<comment type="caution">
    <text evidence="7">The sequence shown here is derived from an EMBL/GenBank/DDBJ whole genome shotgun (WGS) entry which is preliminary data.</text>
</comment>
<proteinExistence type="inferred from homology"/>
<keyword evidence="5" id="KW-0804">Transcription</keyword>
<sequence length="326" mass="35745">MDNRRLSLEVVVADLDLAAVRAFVAVVDEGQFGHAADVLEISQQAVSKRIAKLENRFGVALLERGVGGVSATDAGKRLLPHARSLLAVAATAVSAVREEPRPLRVATQGDRQAETQTMRYYLERHPERDTEIVISNVFSTSRDALLGGRADAALARAYGGPQSFPPEIRAAPAYLEPLQLLVGKDHPLAGRSVVALDDVRRYPAWVPGASVPSEWADYYRQLSEFSGVAVETGQRPEPIEAVLSRVAASDILTSFTGEGFLTPWHPHIRRLPIVDPVPTYPHALLWSSANSHPGLPHLIDYFRENYNADIAPDCWIPEVDRRLFGP</sequence>
<dbReference type="InterPro" id="IPR036390">
    <property type="entry name" value="WH_DNA-bd_sf"/>
</dbReference>
<dbReference type="GO" id="GO:0003700">
    <property type="term" value="F:DNA-binding transcription factor activity"/>
    <property type="evidence" value="ECO:0007669"/>
    <property type="project" value="InterPro"/>
</dbReference>
<dbReference type="Pfam" id="PF00126">
    <property type="entry name" value="HTH_1"/>
    <property type="match status" value="1"/>
</dbReference>
<dbReference type="RefSeq" id="WP_251912407.1">
    <property type="nucleotide sequence ID" value="NZ_JAMRXG010000005.1"/>
</dbReference>